<dbReference type="AlphaFoldDB" id="A0AAN4W0D3"/>
<dbReference type="EMBL" id="BQKE01000001">
    <property type="protein sequence ID" value="GJM61997.1"/>
    <property type="molecule type" value="Genomic_DNA"/>
</dbReference>
<feature type="chain" id="PRO_5043021530" description="Capsule assembly protein Wzi" evidence="1">
    <location>
        <begin position="25"/>
        <end position="556"/>
    </location>
</feature>
<comment type="caution">
    <text evidence="2">The sequence shown here is derived from an EMBL/GenBank/DDBJ whole genome shotgun (WGS) entry which is preliminary data.</text>
</comment>
<keyword evidence="1" id="KW-0732">Signal</keyword>
<reference evidence="2 3" key="1">
    <citation type="submission" date="2021-12" db="EMBL/GenBank/DDBJ databases">
        <title>Genome sequencing of bacteria with rrn-lacking chromosome and rrn-plasmid.</title>
        <authorList>
            <person name="Anda M."/>
            <person name="Iwasaki W."/>
        </authorList>
    </citation>
    <scope>NUCLEOTIDE SEQUENCE [LARGE SCALE GENOMIC DNA]</scope>
    <source>
        <strain evidence="2 3">NBRC 15940</strain>
    </source>
</reference>
<dbReference type="Proteomes" id="UP001310022">
    <property type="component" value="Unassembled WGS sequence"/>
</dbReference>
<feature type="signal peptide" evidence="1">
    <location>
        <begin position="1"/>
        <end position="24"/>
    </location>
</feature>
<name>A0AAN4W0D3_9BACT</name>
<evidence type="ECO:0000256" key="1">
    <source>
        <dbReference type="SAM" id="SignalP"/>
    </source>
</evidence>
<keyword evidence="3" id="KW-1185">Reference proteome</keyword>
<evidence type="ECO:0008006" key="4">
    <source>
        <dbReference type="Google" id="ProtNLM"/>
    </source>
</evidence>
<gene>
    <name evidence="2" type="ORF">PEDI_25490</name>
</gene>
<protein>
    <recommendedName>
        <fullName evidence="4">Capsule assembly protein Wzi</fullName>
    </recommendedName>
</protein>
<evidence type="ECO:0000313" key="3">
    <source>
        <dbReference type="Proteomes" id="UP001310022"/>
    </source>
</evidence>
<proteinExistence type="predicted"/>
<organism evidence="2 3">
    <name type="scientific">Persicobacter diffluens</name>
    <dbReference type="NCBI Taxonomy" id="981"/>
    <lineage>
        <taxon>Bacteria</taxon>
        <taxon>Pseudomonadati</taxon>
        <taxon>Bacteroidota</taxon>
        <taxon>Cytophagia</taxon>
        <taxon>Cytophagales</taxon>
        <taxon>Persicobacteraceae</taxon>
        <taxon>Persicobacter</taxon>
    </lineage>
</organism>
<dbReference type="RefSeq" id="WP_338237412.1">
    <property type="nucleotide sequence ID" value="NZ_BQKE01000001.1"/>
</dbReference>
<evidence type="ECO:0000313" key="2">
    <source>
        <dbReference type="EMBL" id="GJM61997.1"/>
    </source>
</evidence>
<accession>A0AAN4W0D3</accession>
<sequence length="556" mass="63572">MKNWPTVKVLFLFFLLGIGQQSLAQEAKDSLVSEVSTVAALGTKGYLPHWLSANQYGKLNAWENDGYLRFKNTYNYSLNSDFNIELGLDMLAKQRLEESYFHQYYLKAKYKGWEFRLGRMEQALAEYGEGLTTGSYILSSNARPFEKVGFGLFDYWDVPFTKGYLQIKGAMQQGWMKQEWSYGNWRASSVHEKFAYLQIGNLPVRPYAGLNHVVMYNGVDKNGIKKKNDFWSVFWSKPDAGSGVASESTNSAGSTNGIFDFGFSFDYKDFEITVYDQKPIVDKSSFSNKFARNKDHFAGIWVRSDQKRLVSAFKYEFIKTTYQNGMGTPDPVVIDQEGNRLNSTTGNSGHLIWNNDGDAALIKKAYPLETQGMSNEEVWLWTRDTFNNGHRYGGRGDYYNHAGHNPAYAGRLLGNPLMTSSTRMDTYSGEEISLNEIARIGSANNRIIAHHVGLNGWLSDFVQYRMLVTYSENLGNWNLYGGRFTPNFTPDPDYYFYGGLTQWYTYFETVFKIPNLKQWEFTTGIAYDFGEITNNFGVNIGVRWSYGTSLIKDKKK</sequence>